<dbReference type="Proteomes" id="UP000008370">
    <property type="component" value="Unassembled WGS sequence"/>
</dbReference>
<dbReference type="KEGG" id="pco:PHACADRAFT_263790"/>
<accession>K5VV77</accession>
<dbReference type="GeneID" id="18918654"/>
<keyword evidence="2" id="KW-1133">Transmembrane helix</keyword>
<dbReference type="InterPro" id="IPR011011">
    <property type="entry name" value="Znf_FYVE_PHD"/>
</dbReference>
<dbReference type="HOGENOM" id="CLU_1806889_0_0_1"/>
<dbReference type="OrthoDB" id="436852at2759"/>
<reference evidence="3 4" key="1">
    <citation type="journal article" date="2012" name="BMC Genomics">
        <title>Comparative genomics of the white-rot fungi, Phanerochaete carnosa and P. chrysosporium, to elucidate the genetic basis of the distinct wood types they colonize.</title>
        <authorList>
            <person name="Suzuki H."/>
            <person name="MacDonald J."/>
            <person name="Syed K."/>
            <person name="Salamov A."/>
            <person name="Hori C."/>
            <person name="Aerts A."/>
            <person name="Henrissat B."/>
            <person name="Wiebenga A."/>
            <person name="vanKuyk P.A."/>
            <person name="Barry K."/>
            <person name="Lindquist E."/>
            <person name="LaButti K."/>
            <person name="Lapidus A."/>
            <person name="Lucas S."/>
            <person name="Coutinho P."/>
            <person name="Gong Y."/>
            <person name="Samejima M."/>
            <person name="Mahadevan R."/>
            <person name="Abou-Zaid M."/>
            <person name="de Vries R.P."/>
            <person name="Igarashi K."/>
            <person name="Yadav J.S."/>
            <person name="Grigoriev I.V."/>
            <person name="Master E.R."/>
        </authorList>
    </citation>
    <scope>NUCLEOTIDE SEQUENCE [LARGE SCALE GENOMIC DNA]</scope>
    <source>
        <strain evidence="3 4">HHB-10118-sp</strain>
    </source>
</reference>
<gene>
    <name evidence="3" type="ORF">PHACADRAFT_263790</name>
</gene>
<evidence type="ECO:0000256" key="2">
    <source>
        <dbReference type="SAM" id="Phobius"/>
    </source>
</evidence>
<evidence type="ECO:0000313" key="4">
    <source>
        <dbReference type="Proteomes" id="UP000008370"/>
    </source>
</evidence>
<feature type="compositionally biased region" description="Basic residues" evidence="1">
    <location>
        <begin position="37"/>
        <end position="47"/>
    </location>
</feature>
<evidence type="ECO:0000313" key="3">
    <source>
        <dbReference type="EMBL" id="EKM50474.1"/>
    </source>
</evidence>
<proteinExistence type="predicted"/>
<name>K5VV77_PHACS</name>
<dbReference type="SUPFAM" id="SSF57903">
    <property type="entry name" value="FYVE/PHD zinc finger"/>
    <property type="match status" value="1"/>
</dbReference>
<feature type="compositionally biased region" description="Basic residues" evidence="1">
    <location>
        <begin position="1"/>
        <end position="10"/>
    </location>
</feature>
<protein>
    <submittedName>
        <fullName evidence="3">Uncharacterized protein</fullName>
    </submittedName>
</protein>
<organism evidence="3 4">
    <name type="scientific">Phanerochaete carnosa (strain HHB-10118-sp)</name>
    <name type="common">White-rot fungus</name>
    <name type="synonym">Peniophora carnosa</name>
    <dbReference type="NCBI Taxonomy" id="650164"/>
    <lineage>
        <taxon>Eukaryota</taxon>
        <taxon>Fungi</taxon>
        <taxon>Dikarya</taxon>
        <taxon>Basidiomycota</taxon>
        <taxon>Agaricomycotina</taxon>
        <taxon>Agaricomycetes</taxon>
        <taxon>Polyporales</taxon>
        <taxon>Phanerochaetaceae</taxon>
        <taxon>Phanerochaete</taxon>
    </lineage>
</organism>
<dbReference type="InParanoid" id="K5VV77"/>
<dbReference type="Gene3D" id="3.30.40.10">
    <property type="entry name" value="Zinc/RING finger domain, C3HC4 (zinc finger)"/>
    <property type="match status" value="1"/>
</dbReference>
<dbReference type="RefSeq" id="XP_007400746.1">
    <property type="nucleotide sequence ID" value="XM_007400684.1"/>
</dbReference>
<keyword evidence="4" id="KW-1185">Reference proteome</keyword>
<dbReference type="AlphaFoldDB" id="K5VV77"/>
<feature type="transmembrane region" description="Helical" evidence="2">
    <location>
        <begin position="78"/>
        <end position="98"/>
    </location>
</feature>
<keyword evidence="2" id="KW-0472">Membrane</keyword>
<keyword evidence="2" id="KW-0812">Transmembrane</keyword>
<feature type="transmembrane region" description="Helical" evidence="2">
    <location>
        <begin position="104"/>
        <end position="124"/>
    </location>
</feature>
<feature type="region of interest" description="Disordered" evidence="1">
    <location>
        <begin position="1"/>
        <end position="49"/>
    </location>
</feature>
<sequence length="143" mass="15934">MSTRTLRRPRQSSSVQHDNTEKENTGRPNGVNAEHRPKAKTGGKARKGCCSCGQPDDGSPMILCSECKELYVAASPYGCYRGMLTIGLGIISNVWIWTRGMPKIYVSFRYLCAMRLCSILVVFLTRAIRLSVMLSEDRPTNSQ</sequence>
<dbReference type="EMBL" id="JH930478">
    <property type="protein sequence ID" value="EKM50474.1"/>
    <property type="molecule type" value="Genomic_DNA"/>
</dbReference>
<dbReference type="InterPro" id="IPR013083">
    <property type="entry name" value="Znf_RING/FYVE/PHD"/>
</dbReference>
<evidence type="ECO:0000256" key="1">
    <source>
        <dbReference type="SAM" id="MobiDB-lite"/>
    </source>
</evidence>